<dbReference type="AlphaFoldDB" id="A0A7Y9YGV7"/>
<feature type="region of interest" description="Disordered" evidence="1">
    <location>
        <begin position="1"/>
        <end position="23"/>
    </location>
</feature>
<name>A0A7Y9YGV7_9ACTN</name>
<evidence type="ECO:0000313" key="3">
    <source>
        <dbReference type="Proteomes" id="UP000537326"/>
    </source>
</evidence>
<evidence type="ECO:0000313" key="2">
    <source>
        <dbReference type="EMBL" id="NYI12006.1"/>
    </source>
</evidence>
<sequence length="134" mass="14553">MSRFGRRDEPGTPLGAGRLADISDPAVPDSLRRIVRPAGGRAHPHVLRMAGEHPRVLVAARPEALVHVSFADQGDVEASAAWSVAFVPWGQVEEIRVTGVSITFRWPGHSVSVEMTTHEEALQTVLFFLDVPQG</sequence>
<comment type="caution">
    <text evidence="2">The sequence shown here is derived from an EMBL/GenBank/DDBJ whole genome shotgun (WGS) entry which is preliminary data.</text>
</comment>
<keyword evidence="3" id="KW-1185">Reference proteome</keyword>
<accession>A0A7Y9YGV7</accession>
<dbReference type="RefSeq" id="WP_179532616.1">
    <property type="nucleotide sequence ID" value="NZ_BAAAPP010000001.1"/>
</dbReference>
<reference evidence="2 3" key="1">
    <citation type="submission" date="2020-07" db="EMBL/GenBank/DDBJ databases">
        <title>Sequencing the genomes of 1000 actinobacteria strains.</title>
        <authorList>
            <person name="Klenk H.-P."/>
        </authorList>
    </citation>
    <scope>NUCLEOTIDE SEQUENCE [LARGE SCALE GENOMIC DNA]</scope>
    <source>
        <strain evidence="2 3">DSM 18248</strain>
    </source>
</reference>
<feature type="compositionally biased region" description="Basic and acidic residues" evidence="1">
    <location>
        <begin position="1"/>
        <end position="10"/>
    </location>
</feature>
<dbReference type="EMBL" id="JACBZI010000001">
    <property type="protein sequence ID" value="NYI12006.1"/>
    <property type="molecule type" value="Genomic_DNA"/>
</dbReference>
<evidence type="ECO:0000256" key="1">
    <source>
        <dbReference type="SAM" id="MobiDB-lite"/>
    </source>
</evidence>
<protein>
    <submittedName>
        <fullName evidence="2">Uncharacterized protein</fullName>
    </submittedName>
</protein>
<dbReference type="Proteomes" id="UP000537326">
    <property type="component" value="Unassembled WGS sequence"/>
</dbReference>
<proteinExistence type="predicted"/>
<organism evidence="2 3">
    <name type="scientific">Nocardioides marinus</name>
    <dbReference type="NCBI Taxonomy" id="374514"/>
    <lineage>
        <taxon>Bacteria</taxon>
        <taxon>Bacillati</taxon>
        <taxon>Actinomycetota</taxon>
        <taxon>Actinomycetes</taxon>
        <taxon>Propionibacteriales</taxon>
        <taxon>Nocardioidaceae</taxon>
        <taxon>Nocardioides</taxon>
    </lineage>
</organism>
<gene>
    <name evidence="2" type="ORF">BKA05_003521</name>
</gene>